<dbReference type="AlphaFoldDB" id="A0A453DXT8"/>
<evidence type="ECO:0000313" key="3">
    <source>
        <dbReference type="Proteomes" id="UP000015105"/>
    </source>
</evidence>
<feature type="transmembrane region" description="Helical" evidence="1">
    <location>
        <begin position="25"/>
        <end position="44"/>
    </location>
</feature>
<reference evidence="2" key="4">
    <citation type="submission" date="2019-03" db="UniProtKB">
        <authorList>
            <consortium name="EnsemblPlants"/>
        </authorList>
    </citation>
    <scope>IDENTIFICATION</scope>
</reference>
<accession>A0A453DXT8</accession>
<reference evidence="3" key="2">
    <citation type="journal article" date="2017" name="Nat. Plants">
        <title>The Aegilops tauschii genome reveals multiple impacts of transposons.</title>
        <authorList>
            <person name="Zhao G."/>
            <person name="Zou C."/>
            <person name="Li K."/>
            <person name="Wang K."/>
            <person name="Li T."/>
            <person name="Gao L."/>
            <person name="Zhang X."/>
            <person name="Wang H."/>
            <person name="Yang Z."/>
            <person name="Liu X."/>
            <person name="Jiang W."/>
            <person name="Mao L."/>
            <person name="Kong X."/>
            <person name="Jiao Y."/>
            <person name="Jia J."/>
        </authorList>
    </citation>
    <scope>NUCLEOTIDE SEQUENCE [LARGE SCALE GENOMIC DNA]</scope>
    <source>
        <strain evidence="3">cv. AL8/78</strain>
    </source>
</reference>
<keyword evidence="1" id="KW-0812">Transmembrane</keyword>
<keyword evidence="1" id="KW-1133">Transmembrane helix</keyword>
<dbReference type="EnsemblPlants" id="AET3Gv20149500.1">
    <property type="protein sequence ID" value="AET3Gv20149500.1"/>
    <property type="gene ID" value="AET3Gv20149500"/>
</dbReference>
<dbReference type="Proteomes" id="UP000015105">
    <property type="component" value="Chromosome 3D"/>
</dbReference>
<name>A0A453DXT8_AEGTS</name>
<evidence type="ECO:0000313" key="2">
    <source>
        <dbReference type="EnsemblPlants" id="AET3Gv20149500.1"/>
    </source>
</evidence>
<sequence>VSERKKPPTLLYCIVYTMAVLQRNTSVLCFVATLMVAMATTLLLSPCDAHKKGDETAAFPLPASCYSISFPNCTDDKCKKFCGGEGKPPAPKAFCNDNNNC</sequence>
<protein>
    <submittedName>
        <fullName evidence="2">Uncharacterized protein</fullName>
    </submittedName>
</protein>
<keyword evidence="1" id="KW-0472">Membrane</keyword>
<organism evidence="2 3">
    <name type="scientific">Aegilops tauschii subsp. strangulata</name>
    <name type="common">Goatgrass</name>
    <dbReference type="NCBI Taxonomy" id="200361"/>
    <lineage>
        <taxon>Eukaryota</taxon>
        <taxon>Viridiplantae</taxon>
        <taxon>Streptophyta</taxon>
        <taxon>Embryophyta</taxon>
        <taxon>Tracheophyta</taxon>
        <taxon>Spermatophyta</taxon>
        <taxon>Magnoliopsida</taxon>
        <taxon>Liliopsida</taxon>
        <taxon>Poales</taxon>
        <taxon>Poaceae</taxon>
        <taxon>BOP clade</taxon>
        <taxon>Pooideae</taxon>
        <taxon>Triticodae</taxon>
        <taxon>Triticeae</taxon>
        <taxon>Triticinae</taxon>
        <taxon>Aegilops</taxon>
    </lineage>
</organism>
<reference evidence="2" key="5">
    <citation type="journal article" date="2021" name="G3 (Bethesda)">
        <title>Aegilops tauschii genome assembly Aet v5.0 features greater sequence contiguity and improved annotation.</title>
        <authorList>
            <person name="Wang L."/>
            <person name="Zhu T."/>
            <person name="Rodriguez J.C."/>
            <person name="Deal K.R."/>
            <person name="Dubcovsky J."/>
            <person name="McGuire P.E."/>
            <person name="Lux T."/>
            <person name="Spannagl M."/>
            <person name="Mayer K.F.X."/>
            <person name="Baldrich P."/>
            <person name="Meyers B.C."/>
            <person name="Huo N."/>
            <person name="Gu Y.Q."/>
            <person name="Zhou H."/>
            <person name="Devos K.M."/>
            <person name="Bennetzen J.L."/>
            <person name="Unver T."/>
            <person name="Budak H."/>
            <person name="Gulick P.J."/>
            <person name="Galiba G."/>
            <person name="Kalapos B."/>
            <person name="Nelson D.R."/>
            <person name="Li P."/>
            <person name="You F.M."/>
            <person name="Luo M.C."/>
            <person name="Dvorak J."/>
        </authorList>
    </citation>
    <scope>NUCLEOTIDE SEQUENCE [LARGE SCALE GENOMIC DNA]</scope>
    <source>
        <strain evidence="2">cv. AL8/78</strain>
    </source>
</reference>
<keyword evidence="3" id="KW-1185">Reference proteome</keyword>
<reference evidence="2" key="3">
    <citation type="journal article" date="2017" name="Nature">
        <title>Genome sequence of the progenitor of the wheat D genome Aegilops tauschii.</title>
        <authorList>
            <person name="Luo M.C."/>
            <person name="Gu Y.Q."/>
            <person name="Puiu D."/>
            <person name="Wang H."/>
            <person name="Twardziok S.O."/>
            <person name="Deal K.R."/>
            <person name="Huo N."/>
            <person name="Zhu T."/>
            <person name="Wang L."/>
            <person name="Wang Y."/>
            <person name="McGuire P.E."/>
            <person name="Liu S."/>
            <person name="Long H."/>
            <person name="Ramasamy R.K."/>
            <person name="Rodriguez J.C."/>
            <person name="Van S.L."/>
            <person name="Yuan L."/>
            <person name="Wang Z."/>
            <person name="Xia Z."/>
            <person name="Xiao L."/>
            <person name="Anderson O.D."/>
            <person name="Ouyang S."/>
            <person name="Liang Y."/>
            <person name="Zimin A.V."/>
            <person name="Pertea G."/>
            <person name="Qi P."/>
            <person name="Bennetzen J.L."/>
            <person name="Dai X."/>
            <person name="Dawson M.W."/>
            <person name="Muller H.G."/>
            <person name="Kugler K."/>
            <person name="Rivarola-Duarte L."/>
            <person name="Spannagl M."/>
            <person name="Mayer K.F.X."/>
            <person name="Lu F.H."/>
            <person name="Bevan M.W."/>
            <person name="Leroy P."/>
            <person name="Li P."/>
            <person name="You F.M."/>
            <person name="Sun Q."/>
            <person name="Liu Z."/>
            <person name="Lyons E."/>
            <person name="Wicker T."/>
            <person name="Salzberg S.L."/>
            <person name="Devos K.M."/>
            <person name="Dvorak J."/>
        </authorList>
    </citation>
    <scope>NUCLEOTIDE SEQUENCE [LARGE SCALE GENOMIC DNA]</scope>
    <source>
        <strain evidence="2">cv. AL8/78</strain>
    </source>
</reference>
<reference evidence="3" key="1">
    <citation type="journal article" date="2014" name="Science">
        <title>Ancient hybridizations among the ancestral genomes of bread wheat.</title>
        <authorList>
            <consortium name="International Wheat Genome Sequencing Consortium,"/>
            <person name="Marcussen T."/>
            <person name="Sandve S.R."/>
            <person name="Heier L."/>
            <person name="Spannagl M."/>
            <person name="Pfeifer M."/>
            <person name="Jakobsen K.S."/>
            <person name="Wulff B.B."/>
            <person name="Steuernagel B."/>
            <person name="Mayer K.F."/>
            <person name="Olsen O.A."/>
        </authorList>
    </citation>
    <scope>NUCLEOTIDE SEQUENCE [LARGE SCALE GENOMIC DNA]</scope>
    <source>
        <strain evidence="3">cv. AL8/78</strain>
    </source>
</reference>
<evidence type="ECO:0000256" key="1">
    <source>
        <dbReference type="SAM" id="Phobius"/>
    </source>
</evidence>
<dbReference type="Gramene" id="AET3Gv20149500.1">
    <property type="protein sequence ID" value="AET3Gv20149500.1"/>
    <property type="gene ID" value="AET3Gv20149500"/>
</dbReference>
<proteinExistence type="predicted"/>